<dbReference type="Pfam" id="PF04055">
    <property type="entry name" value="Radical_SAM"/>
    <property type="match status" value="1"/>
</dbReference>
<dbReference type="PANTHER" id="PTHR30352:SF5">
    <property type="entry name" value="PYRUVATE FORMATE-LYASE 1-ACTIVATING ENZYME"/>
    <property type="match status" value="1"/>
</dbReference>
<feature type="domain" description="Radical SAM core" evidence="8">
    <location>
        <begin position="115"/>
        <end position="311"/>
    </location>
</feature>
<evidence type="ECO:0000256" key="4">
    <source>
        <dbReference type="ARBA" id="ARBA00022723"/>
    </source>
</evidence>
<dbReference type="CDD" id="cd01335">
    <property type="entry name" value="Radical_SAM"/>
    <property type="match status" value="1"/>
</dbReference>
<evidence type="ECO:0000256" key="5">
    <source>
        <dbReference type="ARBA" id="ARBA00023004"/>
    </source>
</evidence>
<name>A0A9D1MEC8_9FIRM</name>
<dbReference type="InterPro" id="IPR034457">
    <property type="entry name" value="Organic_radical-activating"/>
</dbReference>
<evidence type="ECO:0000256" key="3">
    <source>
        <dbReference type="ARBA" id="ARBA00022691"/>
    </source>
</evidence>
<evidence type="ECO:0000313" key="9">
    <source>
        <dbReference type="EMBL" id="HIU58704.1"/>
    </source>
</evidence>
<dbReference type="Proteomes" id="UP000824081">
    <property type="component" value="Unassembled WGS sequence"/>
</dbReference>
<keyword evidence="3" id="KW-0949">S-adenosyl-L-methionine</keyword>
<evidence type="ECO:0000256" key="2">
    <source>
        <dbReference type="ARBA" id="ARBA00022485"/>
    </source>
</evidence>
<dbReference type="PROSITE" id="PS51918">
    <property type="entry name" value="RADICAL_SAM"/>
    <property type="match status" value="1"/>
</dbReference>
<dbReference type="SUPFAM" id="SSF102114">
    <property type="entry name" value="Radical SAM enzymes"/>
    <property type="match status" value="1"/>
</dbReference>
<reference evidence="9" key="2">
    <citation type="journal article" date="2021" name="PeerJ">
        <title>Extensive microbial diversity within the chicken gut microbiome revealed by metagenomics and culture.</title>
        <authorList>
            <person name="Gilroy R."/>
            <person name="Ravi A."/>
            <person name="Getino M."/>
            <person name="Pursley I."/>
            <person name="Horton D.L."/>
            <person name="Alikhan N.F."/>
            <person name="Baker D."/>
            <person name="Gharbi K."/>
            <person name="Hall N."/>
            <person name="Watson M."/>
            <person name="Adriaenssens E.M."/>
            <person name="Foster-Nyarko E."/>
            <person name="Jarju S."/>
            <person name="Secka A."/>
            <person name="Antonio M."/>
            <person name="Oren A."/>
            <person name="Chaudhuri R.R."/>
            <person name="La Ragione R."/>
            <person name="Hildebrand F."/>
            <person name="Pallen M.J."/>
        </authorList>
    </citation>
    <scope>NUCLEOTIDE SEQUENCE</scope>
    <source>
        <strain evidence="9">11687</strain>
    </source>
</reference>
<evidence type="ECO:0000256" key="6">
    <source>
        <dbReference type="ARBA" id="ARBA00023014"/>
    </source>
</evidence>
<evidence type="ECO:0000256" key="1">
    <source>
        <dbReference type="ARBA" id="ARBA00001966"/>
    </source>
</evidence>
<reference evidence="9" key="1">
    <citation type="submission" date="2020-10" db="EMBL/GenBank/DDBJ databases">
        <authorList>
            <person name="Gilroy R."/>
        </authorList>
    </citation>
    <scope>NUCLEOTIDE SEQUENCE</scope>
    <source>
        <strain evidence="9">11687</strain>
    </source>
</reference>
<dbReference type="SFLD" id="SFLDS00029">
    <property type="entry name" value="Radical_SAM"/>
    <property type="match status" value="1"/>
</dbReference>
<dbReference type="InterPro" id="IPR007197">
    <property type="entry name" value="rSAM"/>
</dbReference>
<sequence>MKENRNDLKNELKSEEKNLNAPRRPNAERGGEPGKGSAPAKNRDNRDNRDNRGRDNRNGRNHERRDGRDNREQREQVRDKSAGKNAKGKNKFNQNGQSGQNGNKNADNRKDTYVYVLDGNIYINLTNKCSNGCLFCVRNERASYYGNFLWLRHGDPTPEKVIAAMNGLGDLSKYREVVFCGFGEPTYKMSEMAAVADYAHAKGLGTRLNTNGQGNLINKREIVPELKGKIDKINISLNASSAEKYQPVCRSQFKEAGYTAILDFARQCRRAGIECWFSVVDIVGEEEVAACRRVADSVGIPLRVRKYIADS</sequence>
<proteinExistence type="predicted"/>
<dbReference type="PANTHER" id="PTHR30352">
    <property type="entry name" value="PYRUVATE FORMATE-LYASE-ACTIVATING ENZYME"/>
    <property type="match status" value="1"/>
</dbReference>
<dbReference type="NCBIfam" id="TIGR04038">
    <property type="entry name" value="tatD_link_rSAM"/>
    <property type="match status" value="1"/>
</dbReference>
<dbReference type="GO" id="GO:0046872">
    <property type="term" value="F:metal ion binding"/>
    <property type="evidence" value="ECO:0007669"/>
    <property type="project" value="UniProtKB-KW"/>
</dbReference>
<keyword evidence="5" id="KW-0408">Iron</keyword>
<protein>
    <submittedName>
        <fullName evidence="9">Radical SAM protein</fullName>
    </submittedName>
</protein>
<gene>
    <name evidence="9" type="ORF">IAC57_01245</name>
</gene>
<comment type="cofactor">
    <cofactor evidence="1">
        <name>[4Fe-4S] cluster</name>
        <dbReference type="ChEBI" id="CHEBI:49883"/>
    </cofactor>
</comment>
<dbReference type="AlphaFoldDB" id="A0A9D1MEC8"/>
<dbReference type="Gene3D" id="3.20.20.70">
    <property type="entry name" value="Aldolase class I"/>
    <property type="match status" value="1"/>
</dbReference>
<keyword evidence="6" id="KW-0411">Iron-sulfur</keyword>
<dbReference type="InterPro" id="IPR058240">
    <property type="entry name" value="rSAM_sf"/>
</dbReference>
<evidence type="ECO:0000256" key="7">
    <source>
        <dbReference type="SAM" id="MobiDB-lite"/>
    </source>
</evidence>
<dbReference type="SFLD" id="SFLDG01111">
    <property type="entry name" value="Uncharacterised_Radical_SAM_Su"/>
    <property type="match status" value="1"/>
</dbReference>
<organism evidence="9 10">
    <name type="scientific">Candidatus Scatosoma pullistercoris</name>
    <dbReference type="NCBI Taxonomy" id="2840934"/>
    <lineage>
        <taxon>Bacteria</taxon>
        <taxon>Bacillati</taxon>
        <taxon>Bacillota</taxon>
        <taxon>Clostridia</taxon>
        <taxon>Candidatus Scatosoma</taxon>
    </lineage>
</organism>
<keyword evidence="4" id="KW-0479">Metal-binding</keyword>
<dbReference type="InterPro" id="IPR013785">
    <property type="entry name" value="Aldolase_TIM"/>
</dbReference>
<feature type="compositionally biased region" description="Basic and acidic residues" evidence="7">
    <location>
        <begin position="41"/>
        <end position="82"/>
    </location>
</feature>
<accession>A0A9D1MEC8</accession>
<dbReference type="GO" id="GO:0051539">
    <property type="term" value="F:4 iron, 4 sulfur cluster binding"/>
    <property type="evidence" value="ECO:0007669"/>
    <property type="project" value="UniProtKB-KW"/>
</dbReference>
<comment type="caution">
    <text evidence="9">The sequence shown here is derived from an EMBL/GenBank/DDBJ whole genome shotgun (WGS) entry which is preliminary data.</text>
</comment>
<feature type="compositionally biased region" description="Basic and acidic residues" evidence="7">
    <location>
        <begin position="1"/>
        <end position="18"/>
    </location>
</feature>
<dbReference type="GO" id="GO:0003824">
    <property type="term" value="F:catalytic activity"/>
    <property type="evidence" value="ECO:0007669"/>
    <property type="project" value="InterPro"/>
</dbReference>
<feature type="region of interest" description="Disordered" evidence="7">
    <location>
        <begin position="1"/>
        <end position="107"/>
    </location>
</feature>
<evidence type="ECO:0000313" key="10">
    <source>
        <dbReference type="Proteomes" id="UP000824081"/>
    </source>
</evidence>
<dbReference type="EMBL" id="DVMZ01000033">
    <property type="protein sequence ID" value="HIU58704.1"/>
    <property type="molecule type" value="Genomic_DNA"/>
</dbReference>
<dbReference type="InterPro" id="IPR023821">
    <property type="entry name" value="rSAM_TatD-assoc"/>
</dbReference>
<evidence type="ECO:0000259" key="8">
    <source>
        <dbReference type="PROSITE" id="PS51918"/>
    </source>
</evidence>
<keyword evidence="2" id="KW-0004">4Fe-4S</keyword>
<feature type="compositionally biased region" description="Low complexity" evidence="7">
    <location>
        <begin position="91"/>
        <end position="105"/>
    </location>
</feature>